<evidence type="ECO:0000313" key="3">
    <source>
        <dbReference type="Proteomes" id="UP001237642"/>
    </source>
</evidence>
<dbReference type="Proteomes" id="UP001237642">
    <property type="component" value="Unassembled WGS sequence"/>
</dbReference>
<evidence type="ECO:0000313" key="2">
    <source>
        <dbReference type="EMBL" id="KAK1375540.1"/>
    </source>
</evidence>
<evidence type="ECO:0000256" key="1">
    <source>
        <dbReference type="SAM" id="Coils"/>
    </source>
</evidence>
<accession>A0AAD8MGV7</accession>
<proteinExistence type="predicted"/>
<keyword evidence="1" id="KW-0175">Coiled coil</keyword>
<comment type="caution">
    <text evidence="2">The sequence shown here is derived from an EMBL/GenBank/DDBJ whole genome shotgun (WGS) entry which is preliminary data.</text>
</comment>
<gene>
    <name evidence="2" type="ORF">POM88_031733</name>
</gene>
<organism evidence="2 3">
    <name type="scientific">Heracleum sosnowskyi</name>
    <dbReference type="NCBI Taxonomy" id="360622"/>
    <lineage>
        <taxon>Eukaryota</taxon>
        <taxon>Viridiplantae</taxon>
        <taxon>Streptophyta</taxon>
        <taxon>Embryophyta</taxon>
        <taxon>Tracheophyta</taxon>
        <taxon>Spermatophyta</taxon>
        <taxon>Magnoliopsida</taxon>
        <taxon>eudicotyledons</taxon>
        <taxon>Gunneridae</taxon>
        <taxon>Pentapetalae</taxon>
        <taxon>asterids</taxon>
        <taxon>campanulids</taxon>
        <taxon>Apiales</taxon>
        <taxon>Apiaceae</taxon>
        <taxon>Apioideae</taxon>
        <taxon>apioid superclade</taxon>
        <taxon>Tordylieae</taxon>
        <taxon>Tordyliinae</taxon>
        <taxon>Heracleum</taxon>
    </lineage>
</organism>
<feature type="coiled-coil region" evidence="1">
    <location>
        <begin position="154"/>
        <end position="181"/>
    </location>
</feature>
<protein>
    <submittedName>
        <fullName evidence="2">Myosin heavy chain, striated muscle</fullName>
    </submittedName>
</protein>
<dbReference type="PANTHER" id="PTHR38378:SF3">
    <property type="entry name" value="MYOSIN HEAVY CHAIN-LIKE PROTEIN"/>
    <property type="match status" value="1"/>
</dbReference>
<keyword evidence="3" id="KW-1185">Reference proteome</keyword>
<dbReference type="PANTHER" id="PTHR38378">
    <property type="entry name" value="MYOSIN HEAVY CHAIN-LIKE PROTEIN"/>
    <property type="match status" value="1"/>
</dbReference>
<feature type="coiled-coil region" evidence="1">
    <location>
        <begin position="226"/>
        <end position="253"/>
    </location>
</feature>
<reference evidence="2" key="1">
    <citation type="submission" date="2023-02" db="EMBL/GenBank/DDBJ databases">
        <title>Genome of toxic invasive species Heracleum sosnowskyi carries increased number of genes despite the absence of recent whole-genome duplications.</title>
        <authorList>
            <person name="Schelkunov M."/>
            <person name="Shtratnikova V."/>
            <person name="Makarenko M."/>
            <person name="Klepikova A."/>
            <person name="Omelchenko D."/>
            <person name="Novikova G."/>
            <person name="Obukhova E."/>
            <person name="Bogdanov V."/>
            <person name="Penin A."/>
            <person name="Logacheva M."/>
        </authorList>
    </citation>
    <scope>NUCLEOTIDE SEQUENCE</scope>
    <source>
        <strain evidence="2">Hsosn_3</strain>
        <tissue evidence="2">Leaf</tissue>
    </source>
</reference>
<dbReference type="AlphaFoldDB" id="A0AAD8MGV7"/>
<dbReference type="EMBL" id="JAUIZM010000007">
    <property type="protein sequence ID" value="KAK1375540.1"/>
    <property type="molecule type" value="Genomic_DNA"/>
</dbReference>
<reference evidence="2" key="2">
    <citation type="submission" date="2023-05" db="EMBL/GenBank/DDBJ databases">
        <authorList>
            <person name="Schelkunov M.I."/>
        </authorList>
    </citation>
    <scope>NUCLEOTIDE SEQUENCE</scope>
    <source>
        <strain evidence="2">Hsosn_3</strain>
        <tissue evidence="2">Leaf</tissue>
    </source>
</reference>
<name>A0AAD8MGV7_9APIA</name>
<sequence length="306" mass="34789">MNIIGTRTQSYQDLGDSVPASAQQYDDSALEGVAANVKLLLKLIQDHKDACKKGQKDSRRMLRVAGMMTVLDNVRDRIKKCQSFGNKSSQAELRRCNTDVKANPPQDKKSAAGIADDEKERLRKDLNASLAARKRLEVICSSIGKEKEIMAAELARKNYELSELEEHSNDLREQNRTLLWKVRELAAEREYKTFDNENSKAQGSTADLQARNKALSEQLLRYVDGYRSMKRNLREIKEEAIVMRETVEEMSEKVAAGLEHVRALKQEIQTESDSDQLIICKEGTSEVEHVFECLEMLVSKHGQRKM</sequence>